<dbReference type="PANTHER" id="PTHR35789:SF1">
    <property type="entry name" value="SPORE GERMINATION PROTEIN B3"/>
    <property type="match status" value="1"/>
</dbReference>
<dbReference type="AlphaFoldDB" id="A0A7W5C5J1"/>
<comment type="similarity">
    <text evidence="2">Belongs to the GerABKC lipoprotein family.</text>
</comment>
<keyword evidence="3" id="KW-0309">Germination</keyword>
<evidence type="ECO:0000256" key="3">
    <source>
        <dbReference type="ARBA" id="ARBA00022544"/>
    </source>
</evidence>
<dbReference type="Pfam" id="PF05504">
    <property type="entry name" value="Spore_GerAC"/>
    <property type="match status" value="1"/>
</dbReference>
<reference evidence="10 11" key="1">
    <citation type="submission" date="2020-08" db="EMBL/GenBank/DDBJ databases">
        <title>Genomic Encyclopedia of Type Strains, Phase III (KMG-III): the genomes of soil and plant-associated and newly described type strains.</title>
        <authorList>
            <person name="Whitman W."/>
        </authorList>
    </citation>
    <scope>NUCLEOTIDE SEQUENCE [LARGE SCALE GENOMIC DNA]</scope>
    <source>
        <strain evidence="10 11">CECT 8234</strain>
    </source>
</reference>
<keyword evidence="11" id="KW-1185">Reference proteome</keyword>
<evidence type="ECO:0000256" key="4">
    <source>
        <dbReference type="ARBA" id="ARBA00022729"/>
    </source>
</evidence>
<dbReference type="Gene3D" id="3.30.300.210">
    <property type="entry name" value="Nutrient germinant receptor protein C, domain 3"/>
    <property type="match status" value="1"/>
</dbReference>
<gene>
    <name evidence="10" type="ORF">FHS16_001622</name>
</gene>
<evidence type="ECO:0000256" key="1">
    <source>
        <dbReference type="ARBA" id="ARBA00004635"/>
    </source>
</evidence>
<feature type="domain" description="Spore germination GerAC-like C-terminal" evidence="8">
    <location>
        <begin position="231"/>
        <end position="399"/>
    </location>
</feature>
<organism evidence="10 11">
    <name type="scientific">Paenibacillus endophyticus</name>
    <dbReference type="NCBI Taxonomy" id="1294268"/>
    <lineage>
        <taxon>Bacteria</taxon>
        <taxon>Bacillati</taxon>
        <taxon>Bacillota</taxon>
        <taxon>Bacilli</taxon>
        <taxon>Bacillales</taxon>
        <taxon>Paenibacillaceae</taxon>
        <taxon>Paenibacillus</taxon>
    </lineage>
</organism>
<evidence type="ECO:0000256" key="7">
    <source>
        <dbReference type="ARBA" id="ARBA00023288"/>
    </source>
</evidence>
<dbReference type="InterPro" id="IPR046953">
    <property type="entry name" value="Spore_GerAC-like_C"/>
</dbReference>
<dbReference type="GO" id="GO:0016020">
    <property type="term" value="C:membrane"/>
    <property type="evidence" value="ECO:0007669"/>
    <property type="project" value="UniProtKB-SubCell"/>
</dbReference>
<dbReference type="Proteomes" id="UP000518605">
    <property type="component" value="Unassembled WGS sequence"/>
</dbReference>
<dbReference type="NCBIfam" id="TIGR02887">
    <property type="entry name" value="spore_ger_x_C"/>
    <property type="match status" value="1"/>
</dbReference>
<keyword evidence="7" id="KW-0449">Lipoprotein</keyword>
<dbReference type="PANTHER" id="PTHR35789">
    <property type="entry name" value="SPORE GERMINATION PROTEIN B3"/>
    <property type="match status" value="1"/>
</dbReference>
<dbReference type="GO" id="GO:0009847">
    <property type="term" value="P:spore germination"/>
    <property type="evidence" value="ECO:0007669"/>
    <property type="project" value="InterPro"/>
</dbReference>
<proteinExistence type="inferred from homology"/>
<keyword evidence="4" id="KW-0732">Signal</keyword>
<protein>
    <submittedName>
        <fullName evidence="10">Spore germination protein</fullName>
    </submittedName>
</protein>
<feature type="domain" description="Spore germination protein N-terminal" evidence="9">
    <location>
        <begin position="31"/>
        <end position="213"/>
    </location>
</feature>
<dbReference type="Pfam" id="PF25198">
    <property type="entry name" value="Spore_GerAC_N"/>
    <property type="match status" value="1"/>
</dbReference>
<comment type="subcellular location">
    <subcellularLocation>
        <location evidence="1">Membrane</location>
        <topology evidence="1">Lipid-anchor</topology>
    </subcellularLocation>
</comment>
<dbReference type="InterPro" id="IPR008844">
    <property type="entry name" value="Spore_GerAC-like"/>
</dbReference>
<dbReference type="InterPro" id="IPR038501">
    <property type="entry name" value="Spore_GerAC_C_sf"/>
</dbReference>
<evidence type="ECO:0000259" key="8">
    <source>
        <dbReference type="Pfam" id="PF05504"/>
    </source>
</evidence>
<comment type="caution">
    <text evidence="10">The sequence shown here is derived from an EMBL/GenBank/DDBJ whole genome shotgun (WGS) entry which is preliminary data.</text>
</comment>
<dbReference type="RefSeq" id="WP_246431662.1">
    <property type="nucleotide sequence ID" value="NZ_CBCSLB010000011.1"/>
</dbReference>
<dbReference type="InterPro" id="IPR057336">
    <property type="entry name" value="GerAC_N"/>
</dbReference>
<dbReference type="EMBL" id="JACHXW010000004">
    <property type="protein sequence ID" value="MBB3151576.1"/>
    <property type="molecule type" value="Genomic_DNA"/>
</dbReference>
<name>A0A7W5C5J1_9BACL</name>
<sequence length="404" mass="45983">MRRRKVDHKRWITGCMATLILFLQTGCWSKDEIEDLSIYVGMALDLPYETVLERKMDQLGSDYRKRNHISFTLQIVDKQSEAKSGDTKDDPTSKPYLNISETGDSLFEMIREFATRLERPVIGHHLKVIVINEALSRRYSMNNLLSFMLRDNDIRLNCLVMMSSGTARKVMEAKGNSIIPSFRLNGMVDNRYRTLKIIPPVSLSKLESQMNAHASYLLQNVIAVNGEVKLSGAAVILGKTQKFIGRLSEEELLGTIWLTGEGKGGVVKSYDPKTKQVITYELKSMKSKIKSRVVGGKISFHVSIESDGRLIEEWMEGNETIDDEFIIRSEKATSKEVQRLIKLGLNKIQNRYKTDVVGFGSRLSIEHPKVWKQVKENWDETFSQVPITYDVKLNISETGSKQGH</sequence>
<evidence type="ECO:0000313" key="11">
    <source>
        <dbReference type="Proteomes" id="UP000518605"/>
    </source>
</evidence>
<evidence type="ECO:0000256" key="2">
    <source>
        <dbReference type="ARBA" id="ARBA00007886"/>
    </source>
</evidence>
<keyword evidence="5" id="KW-0472">Membrane</keyword>
<evidence type="ECO:0000256" key="6">
    <source>
        <dbReference type="ARBA" id="ARBA00023139"/>
    </source>
</evidence>
<accession>A0A7W5C5J1</accession>
<evidence type="ECO:0000256" key="5">
    <source>
        <dbReference type="ARBA" id="ARBA00023136"/>
    </source>
</evidence>
<evidence type="ECO:0000259" key="9">
    <source>
        <dbReference type="Pfam" id="PF25198"/>
    </source>
</evidence>
<evidence type="ECO:0000313" key="10">
    <source>
        <dbReference type="EMBL" id="MBB3151576.1"/>
    </source>
</evidence>
<keyword evidence="6" id="KW-0564">Palmitate</keyword>